<accession>A0AAV8QCL5</accession>
<dbReference type="AlphaFoldDB" id="A0AAV8QCL5"/>
<sequence length="135" mass="14837">MSQTFLPRAPEVVFVNGACARQTASPTASHYVLVYSCVNLSFLKRNVVDFSLLRAFISQNFDLWTEAGGHDCGAVSVQLEALGPFCASRTMASVDSEELWMCVPTWCYRIRMPSMDMEPGHPQAVADMCSNTGFG</sequence>
<comment type="caution">
    <text evidence="1">The sequence shown here is derived from an EMBL/GenBank/DDBJ whole genome shotgun (WGS) entry which is preliminary data.</text>
</comment>
<evidence type="ECO:0000313" key="1">
    <source>
        <dbReference type="EMBL" id="KAJ8511116.1"/>
    </source>
</evidence>
<gene>
    <name evidence="1" type="ORF">OPV22_001550</name>
</gene>
<dbReference type="Proteomes" id="UP001222027">
    <property type="component" value="Unassembled WGS sequence"/>
</dbReference>
<evidence type="ECO:0000313" key="2">
    <source>
        <dbReference type="Proteomes" id="UP001222027"/>
    </source>
</evidence>
<dbReference type="EMBL" id="JAQQAF010000001">
    <property type="protein sequence ID" value="KAJ8511116.1"/>
    <property type="molecule type" value="Genomic_DNA"/>
</dbReference>
<protein>
    <submittedName>
        <fullName evidence="1">Uncharacterized protein</fullName>
    </submittedName>
</protein>
<organism evidence="1 2">
    <name type="scientific">Ensete ventricosum</name>
    <name type="common">Abyssinian banana</name>
    <name type="synonym">Musa ensete</name>
    <dbReference type="NCBI Taxonomy" id="4639"/>
    <lineage>
        <taxon>Eukaryota</taxon>
        <taxon>Viridiplantae</taxon>
        <taxon>Streptophyta</taxon>
        <taxon>Embryophyta</taxon>
        <taxon>Tracheophyta</taxon>
        <taxon>Spermatophyta</taxon>
        <taxon>Magnoliopsida</taxon>
        <taxon>Liliopsida</taxon>
        <taxon>Zingiberales</taxon>
        <taxon>Musaceae</taxon>
        <taxon>Ensete</taxon>
    </lineage>
</organism>
<proteinExistence type="predicted"/>
<name>A0AAV8QCL5_ENSVE</name>
<keyword evidence="2" id="KW-1185">Reference proteome</keyword>
<reference evidence="1 2" key="1">
    <citation type="submission" date="2022-12" db="EMBL/GenBank/DDBJ databases">
        <title>Chromosome-scale assembly of the Ensete ventricosum genome.</title>
        <authorList>
            <person name="Dussert Y."/>
            <person name="Stocks J."/>
            <person name="Wendawek A."/>
            <person name="Woldeyes F."/>
            <person name="Nichols R.A."/>
            <person name="Borrell J.S."/>
        </authorList>
    </citation>
    <scope>NUCLEOTIDE SEQUENCE [LARGE SCALE GENOMIC DNA]</scope>
    <source>
        <strain evidence="2">cv. Maze</strain>
        <tissue evidence="1">Seeds</tissue>
    </source>
</reference>